<dbReference type="EMBL" id="ASJR01000018">
    <property type="protein sequence ID" value="ERP31165.1"/>
    <property type="molecule type" value="Genomic_DNA"/>
</dbReference>
<dbReference type="eggNOG" id="COG1088">
    <property type="taxonomic scope" value="Bacteria"/>
</dbReference>
<feature type="domain" description="NAD(P)-binding" evidence="1">
    <location>
        <begin position="14"/>
        <end position="287"/>
    </location>
</feature>
<proteinExistence type="predicted"/>
<evidence type="ECO:0000313" key="3">
    <source>
        <dbReference type="Proteomes" id="UP000017148"/>
    </source>
</evidence>
<name>U7D9R7_9BACT</name>
<dbReference type="SUPFAM" id="SSF51735">
    <property type="entry name" value="NAD(P)-binding Rossmann-fold domains"/>
    <property type="match status" value="1"/>
</dbReference>
<dbReference type="Gene3D" id="3.90.25.10">
    <property type="entry name" value="UDP-galactose 4-epimerase, domain 1"/>
    <property type="match status" value="1"/>
</dbReference>
<sequence length="307" mass="34980">MTDAHIFLIDTLTTRDSQQRAEQIASLPRCTITRGDIRDKSLLYALFARHCFDQVIHFANKRRIHTVGDNPESFIDTNIQGTQTILEVAANQWFGRYADAQFIYVSTEQVYGELHHGAPPFSETDRLLPSCPYAASKASAELMAQSYHRAFGFPTRIVRPSTVYGPAQGGAHFIPRVIRHGLQSTPITLHEAPETLRQWLWVEDFCRGVYTVSRNGKSGEIYNIGGHHEYSHHDIVGEICQQLNKPLSEAITLKEDLLAHHQRRALSTAKLRDLGWSPQISIEHGLSRCIQWYTTHRSWWDSSYEIA</sequence>
<dbReference type="STRING" id="1313304.CALK_1964"/>
<dbReference type="Pfam" id="PF16363">
    <property type="entry name" value="GDP_Man_Dehyd"/>
    <property type="match status" value="1"/>
</dbReference>
<accession>U7D9R7</accession>
<evidence type="ECO:0000259" key="1">
    <source>
        <dbReference type="Pfam" id="PF16363"/>
    </source>
</evidence>
<dbReference type="InterPro" id="IPR036291">
    <property type="entry name" value="NAD(P)-bd_dom_sf"/>
</dbReference>
<dbReference type="PATRIC" id="fig|1313304.3.peg.1870"/>
<gene>
    <name evidence="2" type="ORF">CALK_1964</name>
</gene>
<organism evidence="2 3">
    <name type="scientific">Chitinivibrio alkaliphilus ACht1</name>
    <dbReference type="NCBI Taxonomy" id="1313304"/>
    <lineage>
        <taxon>Bacteria</taxon>
        <taxon>Pseudomonadati</taxon>
        <taxon>Fibrobacterota</taxon>
        <taxon>Chitinivibrionia</taxon>
        <taxon>Chitinivibrionales</taxon>
        <taxon>Chitinivibrionaceae</taxon>
        <taxon>Chitinivibrio</taxon>
    </lineage>
</organism>
<comment type="caution">
    <text evidence="2">The sequence shown here is derived from an EMBL/GenBank/DDBJ whole genome shotgun (WGS) entry which is preliminary data.</text>
</comment>
<dbReference type="InterPro" id="IPR016040">
    <property type="entry name" value="NAD(P)-bd_dom"/>
</dbReference>
<evidence type="ECO:0000313" key="2">
    <source>
        <dbReference type="EMBL" id="ERP31165.1"/>
    </source>
</evidence>
<dbReference type="AlphaFoldDB" id="U7D9R7"/>
<reference evidence="2 3" key="1">
    <citation type="journal article" date="2013" name="Environ. Microbiol.">
        <title>Genome analysis of Chitinivibrio alkaliphilus gen. nov., sp. nov., a novel extremely haloalkaliphilic anaerobic chitinolytic bacterium from the candidate phylum Termite Group 3.</title>
        <authorList>
            <person name="Sorokin D.Y."/>
            <person name="Gumerov V.M."/>
            <person name="Rakitin A.L."/>
            <person name="Beletsky A.V."/>
            <person name="Damste J.S."/>
            <person name="Muyzer G."/>
            <person name="Mardanov A.V."/>
            <person name="Ravin N.V."/>
        </authorList>
    </citation>
    <scope>NUCLEOTIDE SEQUENCE [LARGE SCALE GENOMIC DNA]</scope>
    <source>
        <strain evidence="2 3">ACht1</strain>
    </source>
</reference>
<dbReference type="PANTHER" id="PTHR43000">
    <property type="entry name" value="DTDP-D-GLUCOSE 4,6-DEHYDRATASE-RELATED"/>
    <property type="match status" value="1"/>
</dbReference>
<protein>
    <submittedName>
        <fullName evidence="2">dTDP-glucose 4,6-dehydratase</fullName>
    </submittedName>
</protein>
<dbReference type="Gene3D" id="3.40.50.720">
    <property type="entry name" value="NAD(P)-binding Rossmann-like Domain"/>
    <property type="match status" value="1"/>
</dbReference>
<keyword evidence="3" id="KW-1185">Reference proteome</keyword>
<dbReference type="Proteomes" id="UP000017148">
    <property type="component" value="Unassembled WGS sequence"/>
</dbReference>